<evidence type="ECO:0000256" key="2">
    <source>
        <dbReference type="SAM" id="SignalP"/>
    </source>
</evidence>
<sequence length="166" mass="18079">MAKEMLPGPICLLLTIAVLLLANNMPRVSGQELEQPPNTASDPISIVINQPQTSLVIGSDLAKELIASLLGGKPAADGNKNELDKVVITNAMEKDKEKSSENKNGSSEIVTTKPEESTETAKETDNSESTTKKYVRPKHVQNYLEYLDNINNYVPSYYGNGRFVVG</sequence>
<feature type="region of interest" description="Disordered" evidence="1">
    <location>
        <begin position="91"/>
        <end position="134"/>
    </location>
</feature>
<reference evidence="3" key="1">
    <citation type="journal article" date="2014" name="BMC Genomics">
        <title>Characterizing the developmental transcriptome of the oriental fruit fly, Bactrocera dorsalis (Diptera: Tephritidae) through comparative genomic analysis with Drosophila melanogaster utilizing modENCODE datasets.</title>
        <authorList>
            <person name="Geib S.M."/>
            <person name="Calla B."/>
            <person name="Hall B."/>
            <person name="Hou S."/>
            <person name="Manoukis N.C."/>
        </authorList>
    </citation>
    <scope>NUCLEOTIDE SEQUENCE</scope>
    <source>
        <strain evidence="3">Punador</strain>
    </source>
</reference>
<accession>A0A034WED8</accession>
<keyword evidence="2" id="KW-0732">Signal</keyword>
<proteinExistence type="predicted"/>
<evidence type="ECO:0000313" key="3">
    <source>
        <dbReference type="EMBL" id="JAC53936.1"/>
    </source>
</evidence>
<dbReference type="EMBL" id="GAKP01005016">
    <property type="protein sequence ID" value="JAC53936.1"/>
    <property type="molecule type" value="Transcribed_RNA"/>
</dbReference>
<protein>
    <submittedName>
        <fullName evidence="3">Uncharacterized protein</fullName>
    </submittedName>
</protein>
<evidence type="ECO:0000256" key="1">
    <source>
        <dbReference type="SAM" id="MobiDB-lite"/>
    </source>
</evidence>
<dbReference type="OrthoDB" id="8068381at2759"/>
<dbReference type="AlphaFoldDB" id="A0A034WED8"/>
<feature type="compositionally biased region" description="Basic and acidic residues" evidence="1">
    <location>
        <begin position="113"/>
        <end position="125"/>
    </location>
</feature>
<feature type="compositionally biased region" description="Basic and acidic residues" evidence="1">
    <location>
        <begin position="92"/>
        <end position="101"/>
    </location>
</feature>
<feature type="signal peptide" evidence="2">
    <location>
        <begin position="1"/>
        <end position="30"/>
    </location>
</feature>
<name>A0A034WED8_BACDO</name>
<organism evidence="3">
    <name type="scientific">Bactrocera dorsalis</name>
    <name type="common">Oriental fruit fly</name>
    <name type="synonym">Dacus dorsalis</name>
    <dbReference type="NCBI Taxonomy" id="27457"/>
    <lineage>
        <taxon>Eukaryota</taxon>
        <taxon>Metazoa</taxon>
        <taxon>Ecdysozoa</taxon>
        <taxon>Arthropoda</taxon>
        <taxon>Hexapoda</taxon>
        <taxon>Insecta</taxon>
        <taxon>Pterygota</taxon>
        <taxon>Neoptera</taxon>
        <taxon>Endopterygota</taxon>
        <taxon>Diptera</taxon>
        <taxon>Brachycera</taxon>
        <taxon>Muscomorpha</taxon>
        <taxon>Tephritoidea</taxon>
        <taxon>Tephritidae</taxon>
        <taxon>Bactrocera</taxon>
        <taxon>Bactrocera</taxon>
    </lineage>
</organism>
<feature type="chain" id="PRO_5001557794" evidence="2">
    <location>
        <begin position="31"/>
        <end position="166"/>
    </location>
</feature>